<proteinExistence type="predicted"/>
<dbReference type="PANTHER" id="PTHR37693:SF1">
    <property type="entry name" value="INTEGRAL MEMBRANE PROTEIN"/>
    <property type="match status" value="1"/>
</dbReference>
<keyword evidence="3 6" id="KW-0812">Transmembrane</keyword>
<evidence type="ECO:0000313" key="7">
    <source>
        <dbReference type="EMBL" id="RCI73831.1"/>
    </source>
</evidence>
<dbReference type="EMBL" id="QORE01000515">
    <property type="protein sequence ID" value="RCI73831.1"/>
    <property type="molecule type" value="Genomic_DNA"/>
</dbReference>
<organism evidence="7 8">
    <name type="scientific">Pseudomonas aeruginosa</name>
    <dbReference type="NCBI Taxonomy" id="287"/>
    <lineage>
        <taxon>Bacteria</taxon>
        <taxon>Pseudomonadati</taxon>
        <taxon>Pseudomonadota</taxon>
        <taxon>Gammaproteobacteria</taxon>
        <taxon>Pseudomonadales</taxon>
        <taxon>Pseudomonadaceae</taxon>
        <taxon>Pseudomonas</taxon>
    </lineage>
</organism>
<comment type="subcellular location">
    <subcellularLocation>
        <location evidence="1">Cell membrane</location>
        <topology evidence="1">Multi-pass membrane protein</topology>
    </subcellularLocation>
</comment>
<dbReference type="Pfam" id="PF03706">
    <property type="entry name" value="LPG_synthase_TM"/>
    <property type="match status" value="1"/>
</dbReference>
<evidence type="ECO:0000256" key="3">
    <source>
        <dbReference type="ARBA" id="ARBA00022692"/>
    </source>
</evidence>
<dbReference type="GO" id="GO:0005886">
    <property type="term" value="C:plasma membrane"/>
    <property type="evidence" value="ECO:0007669"/>
    <property type="project" value="UniProtKB-SubCell"/>
</dbReference>
<keyword evidence="5 6" id="KW-0472">Membrane</keyword>
<protein>
    <submittedName>
        <fullName evidence="7">UPF0104 family protein</fullName>
    </submittedName>
</protein>
<keyword evidence="2" id="KW-1003">Cell membrane</keyword>
<dbReference type="InterPro" id="IPR022791">
    <property type="entry name" value="L-PG_synthase/AglD"/>
</dbReference>
<dbReference type="NCBIfam" id="TIGR00374">
    <property type="entry name" value="flippase-like domain"/>
    <property type="match status" value="1"/>
</dbReference>
<keyword evidence="4 6" id="KW-1133">Transmembrane helix</keyword>
<name>A0A367M9J9_PSEAI</name>
<sequence>ALHDSLRLPKRRLLAVFLLSSTHWLLRFSVLDLTLRGLGVDIQWAWTFLIQMVSLSAGQLSLIPGGAGGTELTSAALLAPMIGKSTAAAAIVIWRAVTFYFYLVAGGPVFAVLAGRPLLKKLISSREASS</sequence>
<comment type="caution">
    <text evidence="7">The sequence shown here is derived from an EMBL/GenBank/DDBJ whole genome shotgun (WGS) entry which is preliminary data.</text>
</comment>
<feature type="transmembrane region" description="Helical" evidence="6">
    <location>
        <begin position="12"/>
        <end position="30"/>
    </location>
</feature>
<evidence type="ECO:0000256" key="6">
    <source>
        <dbReference type="SAM" id="Phobius"/>
    </source>
</evidence>
<reference evidence="7 8" key="1">
    <citation type="submission" date="2018-07" db="EMBL/GenBank/DDBJ databases">
        <title>Mechanisms of high-level aminoglycoside resistance among Gram-negative pathogens in Brazil.</title>
        <authorList>
            <person name="Ballaben A.S."/>
            <person name="Darini A.L.C."/>
            <person name="Doi Y."/>
        </authorList>
    </citation>
    <scope>NUCLEOTIDE SEQUENCE [LARGE SCALE GENOMIC DNA]</scope>
    <source>
        <strain evidence="7 8">B2-305</strain>
    </source>
</reference>
<feature type="non-terminal residue" evidence="7">
    <location>
        <position position="1"/>
    </location>
</feature>
<dbReference type="PANTHER" id="PTHR37693">
    <property type="entry name" value="PHOSPHATIDYLGLYCEROL LYSYLTRANSFERASE"/>
    <property type="match status" value="1"/>
</dbReference>
<feature type="transmembrane region" description="Helical" evidence="6">
    <location>
        <begin position="100"/>
        <end position="119"/>
    </location>
</feature>
<evidence type="ECO:0000256" key="5">
    <source>
        <dbReference type="ARBA" id="ARBA00023136"/>
    </source>
</evidence>
<accession>A0A367M9J9</accession>
<evidence type="ECO:0000256" key="1">
    <source>
        <dbReference type="ARBA" id="ARBA00004651"/>
    </source>
</evidence>
<dbReference type="Proteomes" id="UP000253594">
    <property type="component" value="Unassembled WGS sequence"/>
</dbReference>
<evidence type="ECO:0000256" key="4">
    <source>
        <dbReference type="ARBA" id="ARBA00022989"/>
    </source>
</evidence>
<dbReference type="AlphaFoldDB" id="A0A367M9J9"/>
<evidence type="ECO:0000313" key="8">
    <source>
        <dbReference type="Proteomes" id="UP000253594"/>
    </source>
</evidence>
<evidence type="ECO:0000256" key="2">
    <source>
        <dbReference type="ARBA" id="ARBA00022475"/>
    </source>
</evidence>
<gene>
    <name evidence="7" type="ORF">DT376_16235</name>
</gene>